<name>A0AAD2YK49_PARDI</name>
<feature type="compositionally biased region" description="Basic and acidic residues" evidence="1">
    <location>
        <begin position="151"/>
        <end position="165"/>
    </location>
</feature>
<organism evidence="2 3">
    <name type="scientific">Parabacteroides distasonis CL09T03C24</name>
    <dbReference type="NCBI Taxonomy" id="999417"/>
    <lineage>
        <taxon>Bacteria</taxon>
        <taxon>Pseudomonadati</taxon>
        <taxon>Bacteroidota</taxon>
        <taxon>Bacteroidia</taxon>
        <taxon>Bacteroidales</taxon>
        <taxon>Tannerellaceae</taxon>
        <taxon>Parabacteroides</taxon>
    </lineage>
</organism>
<evidence type="ECO:0000256" key="1">
    <source>
        <dbReference type="SAM" id="MobiDB-lite"/>
    </source>
</evidence>
<dbReference type="EMBL" id="AGZN01000003">
    <property type="protein sequence ID" value="EKN33253.1"/>
    <property type="molecule type" value="Genomic_DNA"/>
</dbReference>
<accession>A0AAD2YK49</accession>
<dbReference type="AlphaFoldDB" id="A0AAD2YK49"/>
<feature type="region of interest" description="Disordered" evidence="1">
    <location>
        <begin position="146"/>
        <end position="172"/>
    </location>
</feature>
<evidence type="ECO:0000313" key="3">
    <source>
        <dbReference type="Proteomes" id="UP000006262"/>
    </source>
</evidence>
<evidence type="ECO:0000313" key="2">
    <source>
        <dbReference type="EMBL" id="EKN33253.1"/>
    </source>
</evidence>
<proteinExistence type="predicted"/>
<protein>
    <submittedName>
        <fullName evidence="2">Uncharacterized protein</fullName>
    </submittedName>
</protein>
<sequence>MDKGFIMLSRKFFSNEMWEAARTFSECEAWLDLIQSARFDATRLTASIGGREITYGRGQYPASVRFLSKRWRWGEQKVRSFIEKLIKKGMVTTDNSQGMTVITLVKYDDYNINNTVNNTQDNTSNVLDYNRIKEFVTQAVTQQITQLQHSDNTKKNKENKEKNIGDSDESLVCGASQPHTEHIDYSELVKFFNEETKGVFGTVRTPLSDSRKGMINARIKSYGKKTFADMIRKAYQSDFLKGQNKKGWTASFDWLIKPTNFEKVISGNYDNKNSRNDPAIPNRAKSREEQTDREIFEYAAKAFGKGMVSSK</sequence>
<feature type="region of interest" description="Disordered" evidence="1">
    <location>
        <begin position="272"/>
        <end position="291"/>
    </location>
</feature>
<gene>
    <name evidence="2" type="ORF">HMPREF1059_00294</name>
</gene>
<comment type="caution">
    <text evidence="2">The sequence shown here is derived from an EMBL/GenBank/DDBJ whole genome shotgun (WGS) entry which is preliminary data.</text>
</comment>
<dbReference type="Proteomes" id="UP000006262">
    <property type="component" value="Unassembled WGS sequence"/>
</dbReference>
<dbReference type="RefSeq" id="WP_005862485.1">
    <property type="nucleotide sequence ID" value="NZ_JH976485.1"/>
</dbReference>
<reference evidence="2 3" key="1">
    <citation type="submission" date="2012-02" db="EMBL/GenBank/DDBJ databases">
        <title>The Genome Sequence of Parabacteroides distasonis CL09T03C24.</title>
        <authorList>
            <consortium name="The Broad Institute Genome Sequencing Platform"/>
            <person name="Earl A."/>
            <person name="Ward D."/>
            <person name="Feldgarden M."/>
            <person name="Gevers D."/>
            <person name="Zitomersky N.L."/>
            <person name="Coyne M.J."/>
            <person name="Comstock L.E."/>
            <person name="Young S.K."/>
            <person name="Zeng Q."/>
            <person name="Gargeya S."/>
            <person name="Fitzgerald M."/>
            <person name="Haas B."/>
            <person name="Abouelleil A."/>
            <person name="Alvarado L."/>
            <person name="Arachchi H.M."/>
            <person name="Berlin A."/>
            <person name="Chapman S.B."/>
            <person name="Gearin G."/>
            <person name="Goldberg J."/>
            <person name="Griggs A."/>
            <person name="Gujja S."/>
            <person name="Hansen M."/>
            <person name="Heiman D."/>
            <person name="Howarth C."/>
            <person name="Larimer J."/>
            <person name="Lui A."/>
            <person name="MacDonald P.J.P."/>
            <person name="McCowen C."/>
            <person name="Montmayeur A."/>
            <person name="Murphy C."/>
            <person name="Neiman D."/>
            <person name="Pearson M."/>
            <person name="Priest M."/>
            <person name="Roberts A."/>
            <person name="Saif S."/>
            <person name="Shea T."/>
            <person name="Sisk P."/>
            <person name="Stolte C."/>
            <person name="Sykes S."/>
            <person name="Wortman J."/>
            <person name="Nusbaum C."/>
            <person name="Birren B."/>
        </authorList>
    </citation>
    <scope>NUCLEOTIDE SEQUENCE [LARGE SCALE GENOMIC DNA]</scope>
    <source>
        <strain evidence="2 3">CL09T03C24</strain>
    </source>
</reference>